<dbReference type="FunFam" id="2.40.50.140:FF:000011">
    <property type="entry name" value="30S ribosomal protein S1"/>
    <property type="match status" value="1"/>
</dbReference>
<dbReference type="CDD" id="cd04465">
    <property type="entry name" value="S1_RPS1_repeat_ec2_hs2"/>
    <property type="match status" value="1"/>
</dbReference>
<evidence type="ECO:0000313" key="10">
    <source>
        <dbReference type="Proteomes" id="UP000199347"/>
    </source>
</evidence>
<dbReference type="SUPFAM" id="SSF50249">
    <property type="entry name" value="Nucleic acid-binding proteins"/>
    <property type="match status" value="6"/>
</dbReference>
<gene>
    <name evidence="9" type="ORF">SAMN03080610_02582</name>
</gene>
<dbReference type="Pfam" id="PF00575">
    <property type="entry name" value="S1"/>
    <property type="match status" value="6"/>
</dbReference>
<dbReference type="SMART" id="SM00316">
    <property type="entry name" value="S1"/>
    <property type="match status" value="6"/>
</dbReference>
<dbReference type="GO" id="GO:0003729">
    <property type="term" value="F:mRNA binding"/>
    <property type="evidence" value="ECO:0007669"/>
    <property type="project" value="TreeGrafter"/>
</dbReference>
<dbReference type="InterPro" id="IPR003029">
    <property type="entry name" value="S1_domain"/>
</dbReference>
<feature type="domain" description="S1 motif" evidence="8">
    <location>
        <begin position="116"/>
        <end position="182"/>
    </location>
</feature>
<dbReference type="InterPro" id="IPR000110">
    <property type="entry name" value="Ribosomal_bS1"/>
</dbReference>
<dbReference type="AlphaFoldDB" id="A0A1G5NT75"/>
<dbReference type="PANTHER" id="PTHR10724">
    <property type="entry name" value="30S RIBOSOMAL PROTEIN S1"/>
    <property type="match status" value="1"/>
</dbReference>
<comment type="function">
    <text evidence="6 7">Binds mRNA; thus facilitating recognition of the initiation point. It is needed to translate mRNA with a short Shine-Dalgarno (SD) purine-rich sequence.</text>
</comment>
<evidence type="ECO:0000256" key="3">
    <source>
        <dbReference type="ARBA" id="ARBA00022884"/>
    </source>
</evidence>
<feature type="domain" description="S1 motif" evidence="8">
    <location>
        <begin position="32"/>
        <end position="98"/>
    </location>
</feature>
<dbReference type="PIRSF" id="PIRSF002111">
    <property type="entry name" value="RpsA"/>
    <property type="match status" value="1"/>
</dbReference>
<evidence type="ECO:0000256" key="7">
    <source>
        <dbReference type="PIRNR" id="PIRNR002111"/>
    </source>
</evidence>
<dbReference type="STRING" id="1120955.SAMN03080610_02582"/>
<feature type="domain" description="S1 motif" evidence="8">
    <location>
        <begin position="288"/>
        <end position="358"/>
    </location>
</feature>
<name>A0A1G5NT75_AFIMA</name>
<dbReference type="NCBIfam" id="TIGR00717">
    <property type="entry name" value="rpsA"/>
    <property type="match status" value="1"/>
</dbReference>
<dbReference type="PRINTS" id="PR00681">
    <property type="entry name" value="RIBOSOMALS1"/>
</dbReference>
<dbReference type="GO" id="GO:0003735">
    <property type="term" value="F:structural constituent of ribosome"/>
    <property type="evidence" value="ECO:0007669"/>
    <property type="project" value="InterPro"/>
</dbReference>
<proteinExistence type="inferred from homology"/>
<reference evidence="10" key="1">
    <citation type="submission" date="2016-10" db="EMBL/GenBank/DDBJ databases">
        <authorList>
            <person name="Varghese N."/>
            <person name="Submissions S."/>
        </authorList>
    </citation>
    <scope>NUCLEOTIDE SEQUENCE [LARGE SCALE GENOMIC DNA]</scope>
    <source>
        <strain evidence="10">DSM 2698</strain>
    </source>
</reference>
<protein>
    <recommendedName>
        <fullName evidence="7">30S ribosomal protein S1</fullName>
    </recommendedName>
</protein>
<dbReference type="InterPro" id="IPR050437">
    <property type="entry name" value="Ribos_protein_bS1-like"/>
</dbReference>
<dbReference type="GO" id="GO:0006412">
    <property type="term" value="P:translation"/>
    <property type="evidence" value="ECO:0007669"/>
    <property type="project" value="InterPro"/>
</dbReference>
<organism evidence="9 10">
    <name type="scientific">Afifella marina DSM 2698</name>
    <dbReference type="NCBI Taxonomy" id="1120955"/>
    <lineage>
        <taxon>Bacteria</taxon>
        <taxon>Pseudomonadati</taxon>
        <taxon>Pseudomonadota</taxon>
        <taxon>Alphaproteobacteria</taxon>
        <taxon>Hyphomicrobiales</taxon>
        <taxon>Afifellaceae</taxon>
        <taxon>Afifella</taxon>
    </lineage>
</organism>
<evidence type="ECO:0000313" key="9">
    <source>
        <dbReference type="EMBL" id="SCZ39960.1"/>
    </source>
</evidence>
<feature type="domain" description="S1 motif" evidence="8">
    <location>
        <begin position="203"/>
        <end position="271"/>
    </location>
</feature>
<accession>A0A1G5NT75</accession>
<dbReference type="PANTHER" id="PTHR10724:SF7">
    <property type="entry name" value="SMALL RIBOSOMAL SUBUNIT PROTEIN BS1C"/>
    <property type="match status" value="1"/>
</dbReference>
<dbReference type="CDD" id="cd05688">
    <property type="entry name" value="S1_RPS1_repeat_ec3"/>
    <property type="match status" value="1"/>
</dbReference>
<dbReference type="FunFam" id="2.40.50.140:FF:000018">
    <property type="entry name" value="30S ribosomal protein S1"/>
    <property type="match status" value="1"/>
</dbReference>
<keyword evidence="2" id="KW-0677">Repeat</keyword>
<dbReference type="CDD" id="cd05691">
    <property type="entry name" value="S1_RPS1_repeat_ec6"/>
    <property type="match status" value="1"/>
</dbReference>
<dbReference type="PROSITE" id="PS50126">
    <property type="entry name" value="S1"/>
    <property type="match status" value="6"/>
</dbReference>
<dbReference type="InterPro" id="IPR012340">
    <property type="entry name" value="NA-bd_OB-fold"/>
</dbReference>
<evidence type="ECO:0000256" key="2">
    <source>
        <dbReference type="ARBA" id="ARBA00022737"/>
    </source>
</evidence>
<keyword evidence="3 7" id="KW-0694">RNA-binding</keyword>
<dbReference type="InterPro" id="IPR035104">
    <property type="entry name" value="Ribosomal_protein_S1-like"/>
</dbReference>
<evidence type="ECO:0000259" key="8">
    <source>
        <dbReference type="PROSITE" id="PS50126"/>
    </source>
</evidence>
<evidence type="ECO:0000256" key="1">
    <source>
        <dbReference type="ARBA" id="ARBA00006767"/>
    </source>
</evidence>
<feature type="domain" description="S1 motif" evidence="8">
    <location>
        <begin position="462"/>
        <end position="532"/>
    </location>
</feature>
<dbReference type="CDD" id="cd05687">
    <property type="entry name" value="S1_RPS1_repeat_ec1_hs1"/>
    <property type="match status" value="1"/>
</dbReference>
<keyword evidence="5 7" id="KW-0687">Ribonucleoprotein</keyword>
<keyword evidence="10" id="KW-1185">Reference proteome</keyword>
<dbReference type="Gene3D" id="2.40.50.140">
    <property type="entry name" value="Nucleic acid-binding proteins"/>
    <property type="match status" value="6"/>
</dbReference>
<sequence length="572" mass="63298">MASMQQAAPQPSREDFAALLEQSFADADVQEGTVVDGTVVAIEKDMAVIDVGLKVEGRVPLKEFGVRGRDGELKPGDRVEVYLERVENALGEAMLSREKARREESWVRLEESFEKNDTVQGTIFNQVKGGFTVDLDGAVAFLPRSQVDVRPVKDVGPLMQTPQPFRILKMDKRRGNIVVSRRSVLEDTLAEQRSELVAKLKEGQVVDGVVKNITEYGAFVDLGGIDGLLHVTDMAWRRVNHPSEILAIGETVKVQIIRINPETFRISLGMKQLEADPWEGIEVKYPVNAKFTGRVTNITDYGAFVELEPGIEGLIHVSEMSWTKKNVHPGKIVSTSQEVEVMVLEVDPQKRRISLGLKQAMGNPWEEFADNHPVGTLVEGEVKNKTEFGLFLGLDNDVDGMVHLSDLSWDRQGEEAMEEYKKGEMVKAVVLEVDVDKERISLGIKQVEGDPFAEAVEGIRKGAIVTGEIVEVKDSGIEVKIADTEMTAFIRRAELARDRSEQRPERFAAGEKVDARVTNIDKKARRIALSIKALEIAEEKEAVAQYGSTDSGASLGDILGAALKKRNAEEKN</sequence>
<dbReference type="EMBL" id="FMVW01000005">
    <property type="protein sequence ID" value="SCZ39960.1"/>
    <property type="molecule type" value="Genomic_DNA"/>
</dbReference>
<comment type="similarity">
    <text evidence="1 7">Belongs to the bacterial ribosomal protein bS1 family.</text>
</comment>
<keyword evidence="4 7" id="KW-0689">Ribosomal protein</keyword>
<feature type="domain" description="S1 motif" evidence="8">
    <location>
        <begin position="375"/>
        <end position="445"/>
    </location>
</feature>
<dbReference type="NCBIfam" id="NF004952">
    <property type="entry name" value="PRK06299.1-2"/>
    <property type="match status" value="1"/>
</dbReference>
<dbReference type="GO" id="GO:0022627">
    <property type="term" value="C:cytosolic small ribosomal subunit"/>
    <property type="evidence" value="ECO:0007669"/>
    <property type="project" value="TreeGrafter"/>
</dbReference>
<dbReference type="NCBIfam" id="NF004954">
    <property type="entry name" value="PRK06299.1-4"/>
    <property type="match status" value="1"/>
</dbReference>
<evidence type="ECO:0000256" key="6">
    <source>
        <dbReference type="ARBA" id="ARBA00025604"/>
    </source>
</evidence>
<dbReference type="Proteomes" id="UP000199347">
    <property type="component" value="Unassembled WGS sequence"/>
</dbReference>
<dbReference type="RefSeq" id="WP_409977007.1">
    <property type="nucleotide sequence ID" value="NZ_FMVW01000005.1"/>
</dbReference>
<evidence type="ECO:0000256" key="5">
    <source>
        <dbReference type="ARBA" id="ARBA00023274"/>
    </source>
</evidence>
<dbReference type="NCBIfam" id="NF004955">
    <property type="entry name" value="PRK06299.1-5"/>
    <property type="match status" value="1"/>
</dbReference>
<evidence type="ECO:0000256" key="4">
    <source>
        <dbReference type="ARBA" id="ARBA00022980"/>
    </source>
</evidence>